<evidence type="ECO:0000313" key="1">
    <source>
        <dbReference type="EMBL" id="SEJ78576.1"/>
    </source>
</evidence>
<dbReference type="AlphaFoldDB" id="A0A1H7BMW2"/>
<proteinExistence type="predicted"/>
<sequence>MGKNYIVEGATVRCNMGEKPTRLQLPKDHGMYFMGKPLLNEQDCVAGVNVLPFGHCKRIGTCKPLLSFKWEETQSDTKIDEHPGLIMDSLLGCYCGGCITIKDDGQNIISAASANINWDEIFAANNGAAMVLDNNSAYVPNFSPNDNSLLAMSNRTFWKSDSGDFQAANTIPTVETGIGLFGDAKVARTKRTAQEELFGKSREENEWAKRSRKVRVREMENRMNGVKGFEYAGKLGKLTNASAYIITPMADIYSNWHDPNSKILSTKCAADVGTDMAIAWGSIEISTFIGGAIGGPVGAVVGFGIGLIINEGLDGLVIDDKTPRAYLQGGTKTVIENMEKIWDGPSLPNDVYEKTIIK</sequence>
<dbReference type="Pfam" id="PF14107">
    <property type="entry name" value="DUF4280"/>
    <property type="match status" value="1"/>
</dbReference>
<evidence type="ECO:0008006" key="3">
    <source>
        <dbReference type="Google" id="ProtNLM"/>
    </source>
</evidence>
<keyword evidence="2" id="KW-1185">Reference proteome</keyword>
<dbReference type="InterPro" id="IPR025460">
    <property type="entry name" value="DUF4280"/>
</dbReference>
<evidence type="ECO:0000313" key="2">
    <source>
        <dbReference type="Proteomes" id="UP000199662"/>
    </source>
</evidence>
<name>A0A1H7BMW2_9FIRM</name>
<reference evidence="1 2" key="1">
    <citation type="submission" date="2016-10" db="EMBL/GenBank/DDBJ databases">
        <authorList>
            <person name="de Groot N.N."/>
        </authorList>
    </citation>
    <scope>NUCLEOTIDE SEQUENCE [LARGE SCALE GENOMIC DNA]</scope>
    <source>
        <strain evidence="1 2">DSM 2179</strain>
    </source>
</reference>
<gene>
    <name evidence="1" type="ORF">SAMN05660742_1179</name>
</gene>
<dbReference type="STRING" id="84035.SAMN05660742_1179"/>
<dbReference type="RefSeq" id="WP_091833506.1">
    <property type="nucleotide sequence ID" value="NZ_FNZK01000017.1"/>
</dbReference>
<protein>
    <recommendedName>
        <fullName evidence="3">DUF4280 domain-containing protein</fullName>
    </recommendedName>
</protein>
<dbReference type="EMBL" id="FNZK01000017">
    <property type="protein sequence ID" value="SEJ78576.1"/>
    <property type="molecule type" value="Genomic_DNA"/>
</dbReference>
<dbReference type="Proteomes" id="UP000199662">
    <property type="component" value="Unassembled WGS sequence"/>
</dbReference>
<accession>A0A1H7BMW2</accession>
<organism evidence="1 2">
    <name type="scientific">Propionispira arboris</name>
    <dbReference type="NCBI Taxonomy" id="84035"/>
    <lineage>
        <taxon>Bacteria</taxon>
        <taxon>Bacillati</taxon>
        <taxon>Bacillota</taxon>
        <taxon>Negativicutes</taxon>
        <taxon>Selenomonadales</taxon>
        <taxon>Selenomonadaceae</taxon>
        <taxon>Propionispira</taxon>
    </lineage>
</organism>